<dbReference type="PIRSF" id="PIRSF019574">
    <property type="entry name" value="Periplasmic_polyamine_BP"/>
    <property type="match status" value="1"/>
</dbReference>
<keyword evidence="7" id="KW-1185">Reference proteome</keyword>
<evidence type="ECO:0000313" key="7">
    <source>
        <dbReference type="Proteomes" id="UP000199376"/>
    </source>
</evidence>
<keyword evidence="4" id="KW-0574">Periplasm</keyword>
<gene>
    <name evidence="6" type="ORF">SAMN05660453_0912</name>
</gene>
<evidence type="ECO:0000313" key="6">
    <source>
        <dbReference type="EMBL" id="SFC04643.1"/>
    </source>
</evidence>
<evidence type="ECO:0000256" key="1">
    <source>
        <dbReference type="ARBA" id="ARBA00004418"/>
    </source>
</evidence>
<keyword evidence="2" id="KW-0813">Transport</keyword>
<comment type="subcellular location">
    <subcellularLocation>
        <location evidence="1">Periplasm</location>
    </subcellularLocation>
</comment>
<evidence type="ECO:0000256" key="4">
    <source>
        <dbReference type="ARBA" id="ARBA00022764"/>
    </source>
</evidence>
<dbReference type="GO" id="GO:0015846">
    <property type="term" value="P:polyamine transport"/>
    <property type="evidence" value="ECO:0007669"/>
    <property type="project" value="InterPro"/>
</dbReference>
<evidence type="ECO:0000256" key="3">
    <source>
        <dbReference type="ARBA" id="ARBA00022729"/>
    </source>
</evidence>
<dbReference type="CDD" id="cd13663">
    <property type="entry name" value="PBP2_PotD_PotF_like_2"/>
    <property type="match status" value="1"/>
</dbReference>
<dbReference type="AlphaFoldDB" id="A0A1I1G5R9"/>
<dbReference type="SUPFAM" id="SSF53850">
    <property type="entry name" value="Periplasmic binding protein-like II"/>
    <property type="match status" value="1"/>
</dbReference>
<organism evidence="6 7">
    <name type="scientific">Fructobacillus durionis</name>
    <dbReference type="NCBI Taxonomy" id="283737"/>
    <lineage>
        <taxon>Bacteria</taxon>
        <taxon>Bacillati</taxon>
        <taxon>Bacillota</taxon>
        <taxon>Bacilli</taxon>
        <taxon>Lactobacillales</taxon>
        <taxon>Lactobacillaceae</taxon>
        <taxon>Fructobacillus</taxon>
    </lineage>
</organism>
<sequence>MKKILMTFSGVFLLILVLLGLQWGLSASRNQDSSSSKDTLTFYNWGDYIDPSILKDFTKETGYKVNYQTFDSNEAMYTKIKQGGTNFDLAVPSDYMVSKLKNGGLLAKLDKSQLTGMDNLNKQFLNQSFDKGNQYSVPYFWGTLGILYNKKVVNGSDLKDWSSIWSSKYRHQLLLVDSARDILGMTLISQGKSVNDQNTADLAAAQGKLSSLMPNVKAIVGDELKLYMAQGEANIAVTYSGEAKNAMEKNSDLAYTVPEDGSNLWLDNLVIPKSAKHKKAAYALINYLNRPEVAAKNAEYIGYATPNQKAYQLLPNSVKSEQAFYPKQSILDKLQVYQNFNQYWTQKYNDAFLEFKLGKQ</sequence>
<dbReference type="RefSeq" id="WP_091502474.1">
    <property type="nucleotide sequence ID" value="NZ_FOLI01000004.1"/>
</dbReference>
<dbReference type="EMBL" id="FOLI01000004">
    <property type="protein sequence ID" value="SFC04643.1"/>
    <property type="molecule type" value="Genomic_DNA"/>
</dbReference>
<proteinExistence type="predicted"/>
<dbReference type="Gene3D" id="3.40.190.10">
    <property type="entry name" value="Periplasmic binding protein-like II"/>
    <property type="match status" value="2"/>
</dbReference>
<protein>
    <submittedName>
        <fullName evidence="6">Spermidine/putrescine transport system substrate-binding protein</fullName>
    </submittedName>
</protein>
<dbReference type="PANTHER" id="PTHR30222">
    <property type="entry name" value="SPERMIDINE/PUTRESCINE-BINDING PERIPLASMIC PROTEIN"/>
    <property type="match status" value="1"/>
</dbReference>
<dbReference type="Proteomes" id="UP000199376">
    <property type="component" value="Unassembled WGS sequence"/>
</dbReference>
<evidence type="ECO:0000256" key="2">
    <source>
        <dbReference type="ARBA" id="ARBA00022448"/>
    </source>
</evidence>
<accession>A0A1I1G5R9</accession>
<reference evidence="7" key="1">
    <citation type="submission" date="2016-10" db="EMBL/GenBank/DDBJ databases">
        <authorList>
            <person name="Varghese N."/>
            <person name="Submissions S."/>
        </authorList>
    </citation>
    <scope>NUCLEOTIDE SEQUENCE [LARGE SCALE GENOMIC DNA]</scope>
    <source>
        <strain evidence="7">DSM 19113</strain>
    </source>
</reference>
<dbReference type="OrthoDB" id="9769319at2"/>
<dbReference type="InterPro" id="IPR006059">
    <property type="entry name" value="SBP"/>
</dbReference>
<dbReference type="InterPro" id="IPR001188">
    <property type="entry name" value="Sperm_putr-bd"/>
</dbReference>
<dbReference type="Pfam" id="PF13416">
    <property type="entry name" value="SBP_bac_8"/>
    <property type="match status" value="1"/>
</dbReference>
<dbReference type="GO" id="GO:0019808">
    <property type="term" value="F:polyamine binding"/>
    <property type="evidence" value="ECO:0007669"/>
    <property type="project" value="InterPro"/>
</dbReference>
<dbReference type="GO" id="GO:0042597">
    <property type="term" value="C:periplasmic space"/>
    <property type="evidence" value="ECO:0007669"/>
    <property type="project" value="UniProtKB-SubCell"/>
</dbReference>
<keyword evidence="3" id="KW-0732">Signal</keyword>
<dbReference type="PANTHER" id="PTHR30222:SF17">
    <property type="entry name" value="SPERMIDINE_PUTRESCINE-BINDING PERIPLASMIC PROTEIN"/>
    <property type="match status" value="1"/>
</dbReference>
<dbReference type="PRINTS" id="PR00909">
    <property type="entry name" value="SPERMDNBNDNG"/>
</dbReference>
<dbReference type="STRING" id="283737.SAMN05660453_0912"/>
<feature type="binding site" evidence="5">
    <location>
        <position position="95"/>
    </location>
    <ligand>
        <name>spermidine</name>
        <dbReference type="ChEBI" id="CHEBI:57834"/>
    </ligand>
</feature>
<name>A0A1I1G5R9_9LACO</name>
<evidence type="ECO:0000256" key="5">
    <source>
        <dbReference type="PIRSR" id="PIRSR019574-1"/>
    </source>
</evidence>